<evidence type="ECO:0000313" key="2">
    <source>
        <dbReference type="EMBL" id="NML66623.1"/>
    </source>
</evidence>
<dbReference type="RefSeq" id="WP_169532256.1">
    <property type="nucleotide sequence ID" value="NZ_JABBGH010000002.1"/>
</dbReference>
<keyword evidence="1" id="KW-0732">Signal</keyword>
<gene>
    <name evidence="2" type="ORF">HHL22_15555</name>
</gene>
<reference evidence="2 3" key="1">
    <citation type="submission" date="2020-04" db="EMBL/GenBank/DDBJ databases">
        <title>Hymenobacter polaris sp. nov., isolated from Arctic soil.</title>
        <authorList>
            <person name="Dahal R.H."/>
        </authorList>
    </citation>
    <scope>NUCLEOTIDE SEQUENCE [LARGE SCALE GENOMIC DNA]</scope>
    <source>
        <strain evidence="2 3">RP-2-7</strain>
    </source>
</reference>
<name>A0A7Y0AFX3_9BACT</name>
<feature type="chain" id="PRO_5030512888" evidence="1">
    <location>
        <begin position="28"/>
        <end position="331"/>
    </location>
</feature>
<dbReference type="AlphaFoldDB" id="A0A7Y0AFX3"/>
<keyword evidence="3" id="KW-1185">Reference proteome</keyword>
<feature type="signal peptide" evidence="1">
    <location>
        <begin position="1"/>
        <end position="27"/>
    </location>
</feature>
<evidence type="ECO:0000313" key="3">
    <source>
        <dbReference type="Proteomes" id="UP000559626"/>
    </source>
</evidence>
<comment type="caution">
    <text evidence="2">The sequence shown here is derived from an EMBL/GenBank/DDBJ whole genome shotgun (WGS) entry which is preliminary data.</text>
</comment>
<dbReference type="Proteomes" id="UP000559626">
    <property type="component" value="Unassembled WGS sequence"/>
</dbReference>
<protein>
    <submittedName>
        <fullName evidence="2">Uncharacterized protein</fullName>
    </submittedName>
</protein>
<proteinExistence type="predicted"/>
<organism evidence="2 3">
    <name type="scientific">Hymenobacter polaris</name>
    <dbReference type="NCBI Taxonomy" id="2682546"/>
    <lineage>
        <taxon>Bacteria</taxon>
        <taxon>Pseudomonadati</taxon>
        <taxon>Bacteroidota</taxon>
        <taxon>Cytophagia</taxon>
        <taxon>Cytophagales</taxon>
        <taxon>Hymenobacteraceae</taxon>
        <taxon>Hymenobacter</taxon>
    </lineage>
</organism>
<accession>A0A7Y0AFX3</accession>
<sequence>MAKLFYTPLGWLALTGLLLPLAGPAAAQAVPNPVEKLESLVTFGPQAPTAWGDDDHSQTFFFLVPATRREPFYIRVFDPDCGGTLDAKIGEFNTRTEFSLYGGPGTHSAPGATNPRPAPGTVPSGRLLKQQAFGVDPATNGKYWNLGPLNPLEGELVEQFKGYVYKVVVRGLSGNDGNLYRFFLSSSPSSDVPVPGGNAFTYKYCFRIPAGPPSGRPVTVHLYPFADENVVSIKQSNFDLDNTAKLTVFSVAKNGHDAAVSGDGQWASSVLPITPQEHGLSLDLRLTSTSKIFNDATFYVTDQYDKALPFFAVPLGGPPRYKYDIDMRIHR</sequence>
<evidence type="ECO:0000256" key="1">
    <source>
        <dbReference type="SAM" id="SignalP"/>
    </source>
</evidence>
<dbReference type="EMBL" id="JABBGH010000002">
    <property type="protein sequence ID" value="NML66623.1"/>
    <property type="molecule type" value="Genomic_DNA"/>
</dbReference>